<feature type="compositionally biased region" description="Acidic residues" evidence="1">
    <location>
        <begin position="195"/>
        <end position="206"/>
    </location>
</feature>
<dbReference type="EMBL" id="KB201767">
    <property type="protein sequence ID" value="ESO94677.1"/>
    <property type="molecule type" value="Genomic_DNA"/>
</dbReference>
<protein>
    <submittedName>
        <fullName evidence="2">Uncharacterized protein</fullName>
    </submittedName>
</protein>
<feature type="region of interest" description="Disordered" evidence="1">
    <location>
        <begin position="182"/>
        <end position="206"/>
    </location>
</feature>
<accession>V4ACV1</accession>
<dbReference type="AlphaFoldDB" id="V4ACV1"/>
<feature type="compositionally biased region" description="Low complexity" evidence="1">
    <location>
        <begin position="63"/>
        <end position="79"/>
    </location>
</feature>
<gene>
    <name evidence="2" type="ORF">LOTGIDRAFT_175373</name>
</gene>
<evidence type="ECO:0000313" key="2">
    <source>
        <dbReference type="EMBL" id="ESO94677.1"/>
    </source>
</evidence>
<dbReference type="RefSeq" id="XP_009054641.1">
    <property type="nucleotide sequence ID" value="XM_009056393.1"/>
</dbReference>
<dbReference type="GeneID" id="20243156"/>
<proteinExistence type="predicted"/>
<dbReference type="Proteomes" id="UP000030746">
    <property type="component" value="Unassembled WGS sequence"/>
</dbReference>
<sequence length="206" mass="21905">MATTSSYANIVSNVPRSVANTTSTVNKKTDFVPATTLLSANNRVDDEGFFTPKNSAKKRSSSESENVSNAIANSSSLSSRTKKVALQPPSPPPRKEKKKSNINNNSNNNKNNNNNNNKLKSAAAGANTPSAIPIITPKVKPGKISLCKEPPQDRESTATLAESMDAIENIADTQLLNEMLGSMTPCRSTDGEGFGSEEESCEDSPT</sequence>
<evidence type="ECO:0000256" key="1">
    <source>
        <dbReference type="SAM" id="MobiDB-lite"/>
    </source>
</evidence>
<name>V4ACV1_LOTGI</name>
<dbReference type="KEGG" id="lgi:LOTGIDRAFT_175373"/>
<evidence type="ECO:0000313" key="3">
    <source>
        <dbReference type="Proteomes" id="UP000030746"/>
    </source>
</evidence>
<dbReference type="CTD" id="20243156"/>
<feature type="compositionally biased region" description="Low complexity" evidence="1">
    <location>
        <begin position="101"/>
        <end position="121"/>
    </location>
</feature>
<feature type="region of interest" description="Disordered" evidence="1">
    <location>
        <begin position="1"/>
        <end position="21"/>
    </location>
</feature>
<feature type="region of interest" description="Disordered" evidence="1">
    <location>
        <begin position="45"/>
        <end position="128"/>
    </location>
</feature>
<organism evidence="2 3">
    <name type="scientific">Lottia gigantea</name>
    <name type="common">Giant owl limpet</name>
    <dbReference type="NCBI Taxonomy" id="225164"/>
    <lineage>
        <taxon>Eukaryota</taxon>
        <taxon>Metazoa</taxon>
        <taxon>Spiralia</taxon>
        <taxon>Lophotrochozoa</taxon>
        <taxon>Mollusca</taxon>
        <taxon>Gastropoda</taxon>
        <taxon>Patellogastropoda</taxon>
        <taxon>Lottioidea</taxon>
        <taxon>Lottiidae</taxon>
        <taxon>Lottia</taxon>
    </lineage>
</organism>
<reference evidence="2 3" key="1">
    <citation type="journal article" date="2013" name="Nature">
        <title>Insights into bilaterian evolution from three spiralian genomes.</title>
        <authorList>
            <person name="Simakov O."/>
            <person name="Marletaz F."/>
            <person name="Cho S.J."/>
            <person name="Edsinger-Gonzales E."/>
            <person name="Havlak P."/>
            <person name="Hellsten U."/>
            <person name="Kuo D.H."/>
            <person name="Larsson T."/>
            <person name="Lv J."/>
            <person name="Arendt D."/>
            <person name="Savage R."/>
            <person name="Osoegawa K."/>
            <person name="de Jong P."/>
            <person name="Grimwood J."/>
            <person name="Chapman J.A."/>
            <person name="Shapiro H."/>
            <person name="Aerts A."/>
            <person name="Otillar R.P."/>
            <person name="Terry A.Y."/>
            <person name="Boore J.L."/>
            <person name="Grigoriev I.V."/>
            <person name="Lindberg D.R."/>
            <person name="Seaver E.C."/>
            <person name="Weisblat D.A."/>
            <person name="Putnam N.H."/>
            <person name="Rokhsar D.S."/>
        </authorList>
    </citation>
    <scope>NUCLEOTIDE SEQUENCE [LARGE SCALE GENOMIC DNA]</scope>
</reference>
<dbReference type="HOGENOM" id="CLU_1134659_0_0_1"/>
<keyword evidence="3" id="KW-1185">Reference proteome</keyword>